<dbReference type="Pfam" id="PF00702">
    <property type="entry name" value="Hydrolase"/>
    <property type="match status" value="1"/>
</dbReference>
<dbReference type="NCBIfam" id="TIGR01549">
    <property type="entry name" value="HAD-SF-IA-v1"/>
    <property type="match status" value="1"/>
</dbReference>
<accession>A0ABM7UM95</accession>
<evidence type="ECO:0000256" key="1">
    <source>
        <dbReference type="ARBA" id="ARBA00001946"/>
    </source>
</evidence>
<keyword evidence="6" id="KW-1185">Reference proteome</keyword>
<dbReference type="PANTHER" id="PTHR46470:SF2">
    <property type="entry name" value="GLYCERALDEHYDE 3-PHOSPHATE PHOSPHATASE"/>
    <property type="match status" value="1"/>
</dbReference>
<dbReference type="SFLD" id="SFLDS00003">
    <property type="entry name" value="Haloacid_Dehalogenase"/>
    <property type="match status" value="1"/>
</dbReference>
<comment type="cofactor">
    <cofactor evidence="1">
        <name>Mg(2+)</name>
        <dbReference type="ChEBI" id="CHEBI:18420"/>
    </cofactor>
</comment>
<dbReference type="GO" id="GO:0016787">
    <property type="term" value="F:hydrolase activity"/>
    <property type="evidence" value="ECO:0007669"/>
    <property type="project" value="UniProtKB-KW"/>
</dbReference>
<dbReference type="SFLD" id="SFLDG01129">
    <property type="entry name" value="C1.5:_HAD__Beta-PGM__Phosphata"/>
    <property type="match status" value="1"/>
</dbReference>
<dbReference type="Gene3D" id="3.40.50.1000">
    <property type="entry name" value="HAD superfamily/HAD-like"/>
    <property type="match status" value="1"/>
</dbReference>
<reference evidence="5 6" key="1">
    <citation type="submission" date="2021-08" db="EMBL/GenBank/DDBJ databases">
        <title>Complete genome sequence of Leptospira kobayashii strain E30.</title>
        <authorList>
            <person name="Nakao R."/>
            <person name="Nakamura S."/>
            <person name="Masuzawa T."/>
            <person name="Koizumi N."/>
        </authorList>
    </citation>
    <scope>NUCLEOTIDE SEQUENCE [LARGE SCALE GENOMIC DNA]</scope>
    <source>
        <strain evidence="5 6">E30</strain>
    </source>
</reference>
<dbReference type="RefSeq" id="WP_109021035.1">
    <property type="nucleotide sequence ID" value="NZ_AP025028.1"/>
</dbReference>
<dbReference type="Gene3D" id="1.20.120.710">
    <property type="entry name" value="Haloacid dehalogenase hydrolase-like domain"/>
    <property type="match status" value="1"/>
</dbReference>
<dbReference type="InterPro" id="IPR051400">
    <property type="entry name" value="HAD-like_hydrolase"/>
</dbReference>
<keyword evidence="3 5" id="KW-0378">Hydrolase</keyword>
<dbReference type="InterPro" id="IPR023214">
    <property type="entry name" value="HAD_sf"/>
</dbReference>
<organism evidence="5 6">
    <name type="scientific">Leptospira kobayashii</name>
    <dbReference type="NCBI Taxonomy" id="1917830"/>
    <lineage>
        <taxon>Bacteria</taxon>
        <taxon>Pseudomonadati</taxon>
        <taxon>Spirochaetota</taxon>
        <taxon>Spirochaetia</taxon>
        <taxon>Leptospirales</taxon>
        <taxon>Leptospiraceae</taxon>
        <taxon>Leptospira</taxon>
    </lineage>
</organism>
<keyword evidence="2" id="KW-0479">Metal-binding</keyword>
<dbReference type="InterPro" id="IPR036412">
    <property type="entry name" value="HAD-like_sf"/>
</dbReference>
<proteinExistence type="predicted"/>
<gene>
    <name evidence="5" type="ORF">LPTSP3_g29730</name>
</gene>
<keyword evidence="4" id="KW-0460">Magnesium</keyword>
<dbReference type="SUPFAM" id="SSF56784">
    <property type="entry name" value="HAD-like"/>
    <property type="match status" value="1"/>
</dbReference>
<evidence type="ECO:0000256" key="3">
    <source>
        <dbReference type="ARBA" id="ARBA00022801"/>
    </source>
</evidence>
<dbReference type="PANTHER" id="PTHR46470">
    <property type="entry name" value="N-ACYLNEURAMINATE-9-PHOSPHATASE"/>
    <property type="match status" value="1"/>
</dbReference>
<dbReference type="Proteomes" id="UP000245263">
    <property type="component" value="Chromosome 1"/>
</dbReference>
<name>A0ABM7UM95_9LEPT</name>
<protein>
    <submittedName>
        <fullName evidence="5">Hydrolase</fullName>
    </submittedName>
</protein>
<sequence length="247" mass="28907">MTLFLDLDNTILPSKEAYADSISKLASFWKQKGWGEEEDFLSRYEDARKVIKQRLKGHSSNRLRILCFKEMVSGKWNGISVKKIETILDLESKYFEFFTDFLKKEKSKNHNWDEVFSLLKAISTNSKIFFLTNENLKTQLLKIQSFFPSDFRFHLITSEDLGVEKPDERYFHFALEEANSLPSDCFMVGDSLEDDIEGAKRKNIPAIYQKQRFGENREIRELSAAPLVLESENLISTLNYIRTTWNL</sequence>
<evidence type="ECO:0000313" key="5">
    <source>
        <dbReference type="EMBL" id="BDA80043.1"/>
    </source>
</evidence>
<evidence type="ECO:0000256" key="4">
    <source>
        <dbReference type="ARBA" id="ARBA00022842"/>
    </source>
</evidence>
<evidence type="ECO:0000313" key="6">
    <source>
        <dbReference type="Proteomes" id="UP000245263"/>
    </source>
</evidence>
<dbReference type="EMBL" id="AP025028">
    <property type="protein sequence ID" value="BDA80043.1"/>
    <property type="molecule type" value="Genomic_DNA"/>
</dbReference>
<dbReference type="InterPro" id="IPR006439">
    <property type="entry name" value="HAD-SF_hydro_IA"/>
</dbReference>
<evidence type="ECO:0000256" key="2">
    <source>
        <dbReference type="ARBA" id="ARBA00022723"/>
    </source>
</evidence>